<proteinExistence type="predicted"/>
<dbReference type="EMBL" id="BFEA01000005">
    <property type="protein sequence ID" value="GBG59537.1"/>
    <property type="molecule type" value="Genomic_DNA"/>
</dbReference>
<evidence type="ECO:0000313" key="1">
    <source>
        <dbReference type="EMBL" id="GBG59537.1"/>
    </source>
</evidence>
<name>A0A388JP33_CHABU</name>
<organism evidence="1 2">
    <name type="scientific">Chara braunii</name>
    <name type="common">Braun's stonewort</name>
    <dbReference type="NCBI Taxonomy" id="69332"/>
    <lineage>
        <taxon>Eukaryota</taxon>
        <taxon>Viridiplantae</taxon>
        <taxon>Streptophyta</taxon>
        <taxon>Charophyceae</taxon>
        <taxon>Charales</taxon>
        <taxon>Characeae</taxon>
        <taxon>Chara</taxon>
    </lineage>
</organism>
<dbReference type="Gramene" id="GBG59537">
    <property type="protein sequence ID" value="GBG59537"/>
    <property type="gene ID" value="CBR_g49797"/>
</dbReference>
<dbReference type="Proteomes" id="UP000265515">
    <property type="component" value="Unassembled WGS sequence"/>
</dbReference>
<comment type="caution">
    <text evidence="1">The sequence shown here is derived from an EMBL/GenBank/DDBJ whole genome shotgun (WGS) entry which is preliminary data.</text>
</comment>
<sequence>MSRSKFLQHGQTVNNHGSCHMTLEKAGLQSRSVNWALQVNLTKPFSPKIGAFSCCTVLGRLVTNSLRHCCGLTKKGTCMPSL</sequence>
<protein>
    <submittedName>
        <fullName evidence="1">Uncharacterized protein</fullName>
    </submittedName>
</protein>
<accession>A0A388JP33</accession>
<keyword evidence="2" id="KW-1185">Reference proteome</keyword>
<gene>
    <name evidence="1" type="ORF">CBR_g49797</name>
</gene>
<dbReference type="AlphaFoldDB" id="A0A388JP33"/>
<reference evidence="1 2" key="1">
    <citation type="journal article" date="2018" name="Cell">
        <title>The Chara Genome: Secondary Complexity and Implications for Plant Terrestrialization.</title>
        <authorList>
            <person name="Nishiyama T."/>
            <person name="Sakayama H."/>
            <person name="Vries J.D."/>
            <person name="Buschmann H."/>
            <person name="Saint-Marcoux D."/>
            <person name="Ullrich K.K."/>
            <person name="Haas F.B."/>
            <person name="Vanderstraeten L."/>
            <person name="Becker D."/>
            <person name="Lang D."/>
            <person name="Vosolsobe S."/>
            <person name="Rombauts S."/>
            <person name="Wilhelmsson P.K.I."/>
            <person name="Janitza P."/>
            <person name="Kern R."/>
            <person name="Heyl A."/>
            <person name="Rumpler F."/>
            <person name="Villalobos L.I.A.C."/>
            <person name="Clay J.M."/>
            <person name="Skokan R."/>
            <person name="Toyoda A."/>
            <person name="Suzuki Y."/>
            <person name="Kagoshima H."/>
            <person name="Schijlen E."/>
            <person name="Tajeshwar N."/>
            <person name="Catarino B."/>
            <person name="Hetherington A.J."/>
            <person name="Saltykova A."/>
            <person name="Bonnot C."/>
            <person name="Breuninger H."/>
            <person name="Symeonidi A."/>
            <person name="Radhakrishnan G.V."/>
            <person name="Van Nieuwerburgh F."/>
            <person name="Deforce D."/>
            <person name="Chang C."/>
            <person name="Karol K.G."/>
            <person name="Hedrich R."/>
            <person name="Ulvskov P."/>
            <person name="Glockner G."/>
            <person name="Delwiche C.F."/>
            <person name="Petrasek J."/>
            <person name="Van de Peer Y."/>
            <person name="Friml J."/>
            <person name="Beilby M."/>
            <person name="Dolan L."/>
            <person name="Kohara Y."/>
            <person name="Sugano S."/>
            <person name="Fujiyama A."/>
            <person name="Delaux P.-M."/>
            <person name="Quint M."/>
            <person name="TheiBen G."/>
            <person name="Hagemann M."/>
            <person name="Harholt J."/>
            <person name="Dunand C."/>
            <person name="Zachgo S."/>
            <person name="Langdale J."/>
            <person name="Maumus F."/>
            <person name="Straeten D.V.D."/>
            <person name="Gould S.B."/>
            <person name="Rensing S.A."/>
        </authorList>
    </citation>
    <scope>NUCLEOTIDE SEQUENCE [LARGE SCALE GENOMIC DNA]</scope>
    <source>
        <strain evidence="1 2">S276</strain>
    </source>
</reference>
<evidence type="ECO:0000313" key="2">
    <source>
        <dbReference type="Proteomes" id="UP000265515"/>
    </source>
</evidence>